<evidence type="ECO:0000259" key="1">
    <source>
        <dbReference type="Pfam" id="PF24693"/>
    </source>
</evidence>
<accession>A0A1I5LR64</accession>
<reference evidence="3" key="1">
    <citation type="submission" date="2016-10" db="EMBL/GenBank/DDBJ databases">
        <authorList>
            <person name="Varghese N."/>
            <person name="Submissions S."/>
        </authorList>
    </citation>
    <scope>NUCLEOTIDE SEQUENCE [LARGE SCALE GENOMIC DNA]</scope>
    <source>
        <strain evidence="3">CGMCC 4.5579</strain>
    </source>
</reference>
<evidence type="ECO:0000313" key="3">
    <source>
        <dbReference type="Proteomes" id="UP000198727"/>
    </source>
</evidence>
<feature type="domain" description="DUF7660" evidence="1">
    <location>
        <begin position="46"/>
        <end position="117"/>
    </location>
</feature>
<sequence length="117" mass="12971">MSREQYEVFEGMHYVCFHYEFEHDPTDPDVECAAGDCPSAAAAAQKERLTSVLRALAAAWADGPPPGWENDSVPTYLAALAAWLTDCEGYYANRGLPKPWNAWQVLEDAVRGATVYE</sequence>
<dbReference type="InterPro" id="IPR056077">
    <property type="entry name" value="DUF7660"/>
</dbReference>
<evidence type="ECO:0000313" key="2">
    <source>
        <dbReference type="EMBL" id="SFO99657.1"/>
    </source>
</evidence>
<proteinExistence type="predicted"/>
<keyword evidence="3" id="KW-1185">Reference proteome</keyword>
<dbReference type="Proteomes" id="UP000198727">
    <property type="component" value="Unassembled WGS sequence"/>
</dbReference>
<dbReference type="EMBL" id="FOWW01000001">
    <property type="protein sequence ID" value="SFO99657.1"/>
    <property type="molecule type" value="Genomic_DNA"/>
</dbReference>
<gene>
    <name evidence="2" type="ORF">SAMN05421810_101631</name>
</gene>
<dbReference type="Pfam" id="PF24693">
    <property type="entry name" value="DUF7660"/>
    <property type="match status" value="1"/>
</dbReference>
<organism evidence="2 3">
    <name type="scientific">Amycolatopsis arida</name>
    <dbReference type="NCBI Taxonomy" id="587909"/>
    <lineage>
        <taxon>Bacteria</taxon>
        <taxon>Bacillati</taxon>
        <taxon>Actinomycetota</taxon>
        <taxon>Actinomycetes</taxon>
        <taxon>Pseudonocardiales</taxon>
        <taxon>Pseudonocardiaceae</taxon>
        <taxon>Amycolatopsis</taxon>
    </lineage>
</organism>
<name>A0A1I5LR64_9PSEU</name>
<dbReference type="AlphaFoldDB" id="A0A1I5LR64"/>
<protein>
    <recommendedName>
        <fullName evidence="1">DUF7660 domain-containing protein</fullName>
    </recommendedName>
</protein>